<feature type="compositionally biased region" description="Basic and acidic residues" evidence="1">
    <location>
        <begin position="283"/>
        <end position="293"/>
    </location>
</feature>
<dbReference type="EMBL" id="JBGBPQ010000001">
    <property type="protein sequence ID" value="KAL1530394.1"/>
    <property type="molecule type" value="Genomic_DNA"/>
</dbReference>
<proteinExistence type="predicted"/>
<comment type="caution">
    <text evidence="3">The sequence shown here is derived from an EMBL/GenBank/DDBJ whole genome shotgun (WGS) entry which is preliminary data.</text>
</comment>
<dbReference type="InterPro" id="IPR052220">
    <property type="entry name" value="METTL25"/>
</dbReference>
<feature type="region of interest" description="Disordered" evidence="1">
    <location>
        <begin position="283"/>
        <end position="308"/>
    </location>
</feature>
<dbReference type="Pfam" id="PF13679">
    <property type="entry name" value="Methyltransf_32"/>
    <property type="match status" value="1"/>
</dbReference>
<accession>A0AB34KD02</accession>
<reference evidence="3 4" key="1">
    <citation type="journal article" date="2024" name="Science">
        <title>Giant polyketide synthase enzymes in the biosynthesis of giant marine polyether toxins.</title>
        <authorList>
            <person name="Fallon T.R."/>
            <person name="Shende V.V."/>
            <person name="Wierzbicki I.H."/>
            <person name="Pendleton A.L."/>
            <person name="Watervoot N.F."/>
            <person name="Auber R.P."/>
            <person name="Gonzalez D.J."/>
            <person name="Wisecaver J.H."/>
            <person name="Moore B.S."/>
        </authorList>
    </citation>
    <scope>NUCLEOTIDE SEQUENCE [LARGE SCALE GENOMIC DNA]</scope>
    <source>
        <strain evidence="3 4">12B1</strain>
    </source>
</reference>
<organism evidence="3 4">
    <name type="scientific">Prymnesium parvum</name>
    <name type="common">Toxic golden alga</name>
    <dbReference type="NCBI Taxonomy" id="97485"/>
    <lineage>
        <taxon>Eukaryota</taxon>
        <taxon>Haptista</taxon>
        <taxon>Haptophyta</taxon>
        <taxon>Prymnesiophyceae</taxon>
        <taxon>Prymnesiales</taxon>
        <taxon>Prymnesiaceae</taxon>
        <taxon>Prymnesium</taxon>
    </lineage>
</organism>
<evidence type="ECO:0000313" key="4">
    <source>
        <dbReference type="Proteomes" id="UP001515480"/>
    </source>
</evidence>
<keyword evidence="4" id="KW-1185">Reference proteome</keyword>
<dbReference type="InterPro" id="IPR029063">
    <property type="entry name" value="SAM-dependent_MTases_sf"/>
</dbReference>
<evidence type="ECO:0000259" key="2">
    <source>
        <dbReference type="Pfam" id="PF13679"/>
    </source>
</evidence>
<dbReference type="PANTHER" id="PTHR12496:SF2">
    <property type="entry name" value="METHYLTRANSFERASE-LIKE PROTEIN 25B"/>
    <property type="match status" value="1"/>
</dbReference>
<dbReference type="AlphaFoldDB" id="A0AB34KD02"/>
<dbReference type="PANTHER" id="PTHR12496">
    <property type="entry name" value="CGI-41 METHYLTRANSFERASE"/>
    <property type="match status" value="1"/>
</dbReference>
<name>A0AB34KD02_PRYPA</name>
<dbReference type="Proteomes" id="UP001515480">
    <property type="component" value="Unassembled WGS sequence"/>
</dbReference>
<sequence length="579" mass="64068">MEDTASRRASTTASAASNLTASNDAIRTRCKQLKTFLELYRPLSDGLVKRFFVNHHWENLPQSWRVALESIPMAELAKLLLAPPTGGLPSVWPLSLLAFFHALHALRLPGQLRSRANDVPNKDKLSVDSSASGVAESSSNFHRFRICGRFPEEAKVGADLRRAVKPKKMHEIVRLSSLTDEIAHLSDCSQIVDLGSGQGYLSRTLAFHYNWSVVAVEGKATNVAASNRIDATVQKGLQKKLKDDRQCSWTPGRGQLRHVAARLEPGISSKEFWETVRATDVEYPAVRDPEHNADTSSDGSASINQSKQQGRSMLVGLHTCGDLASTTLRVFHSAEEAVGAVVSVGCCYMHLTEQDFEGNSSDGCRPCAPTLCTHAQDSGPHEAGFPMSTYVRDLSIWAGFHAREAACHSLLAYAERLQASAHQGEAGEASLRLHCWRAVLELLISQQDSPESRVQVRNAKTLSFKEYVDAVYRRIGFPMIQPDDWAALHDELRPLLENWRRVVVYYVLRLLIAPLWEALILLDRLMFLRERGHPSALIPIFDPLLSPRNYALVAVRNTPDAGNHSWATALFGSALIAVD</sequence>
<feature type="compositionally biased region" description="Polar residues" evidence="1">
    <location>
        <begin position="294"/>
        <end position="308"/>
    </location>
</feature>
<gene>
    <name evidence="3" type="ORF">AB1Y20_001300</name>
</gene>
<evidence type="ECO:0000256" key="1">
    <source>
        <dbReference type="SAM" id="MobiDB-lite"/>
    </source>
</evidence>
<dbReference type="SUPFAM" id="SSF53335">
    <property type="entry name" value="S-adenosyl-L-methionine-dependent methyltransferases"/>
    <property type="match status" value="1"/>
</dbReference>
<protein>
    <recommendedName>
        <fullName evidence="2">Methyltransferase domain-containing protein</fullName>
    </recommendedName>
</protein>
<evidence type="ECO:0000313" key="3">
    <source>
        <dbReference type="EMBL" id="KAL1530394.1"/>
    </source>
</evidence>
<feature type="domain" description="Methyltransferase" evidence="2">
    <location>
        <begin position="167"/>
        <end position="354"/>
    </location>
</feature>
<dbReference type="InterPro" id="IPR025714">
    <property type="entry name" value="Methyltranfer_dom"/>
</dbReference>